<evidence type="ECO:0000313" key="3">
    <source>
        <dbReference type="EMBL" id="PGH19712.1"/>
    </source>
</evidence>
<comment type="caution">
    <text evidence="3">The sequence shown here is derived from an EMBL/GenBank/DDBJ whole genome shotgun (WGS) entry which is preliminary data.</text>
</comment>
<accession>A0A2B7YFQ1</accession>
<dbReference type="CDD" id="cd03449">
    <property type="entry name" value="R_hydratase"/>
    <property type="match status" value="1"/>
</dbReference>
<dbReference type="PANTHER" id="PTHR43437:SF3">
    <property type="entry name" value="HYDROXYACYL-THIOESTER DEHYDRATASE TYPE 2, MITOCHONDRIAL"/>
    <property type="match status" value="1"/>
</dbReference>
<dbReference type="InterPro" id="IPR029069">
    <property type="entry name" value="HotDog_dom_sf"/>
</dbReference>
<dbReference type="Pfam" id="PF01575">
    <property type="entry name" value="MaoC_dehydratas"/>
    <property type="match status" value="1"/>
</dbReference>
<dbReference type="SUPFAM" id="SSF54637">
    <property type="entry name" value="Thioesterase/thiol ester dehydrase-isomerase"/>
    <property type="match status" value="1"/>
</dbReference>
<gene>
    <name evidence="3" type="ORF">RN96_13205</name>
</gene>
<dbReference type="GO" id="GO:0006633">
    <property type="term" value="P:fatty acid biosynthetic process"/>
    <property type="evidence" value="ECO:0007669"/>
    <property type="project" value="TreeGrafter"/>
</dbReference>
<dbReference type="Gene3D" id="3.10.129.10">
    <property type="entry name" value="Hotdog Thioesterase"/>
    <property type="match status" value="1"/>
</dbReference>
<dbReference type="GO" id="GO:0019171">
    <property type="term" value="F:(3R)-hydroxyacyl-[acyl-carrier-protein] dehydratase activity"/>
    <property type="evidence" value="ECO:0007669"/>
    <property type="project" value="TreeGrafter"/>
</dbReference>
<keyword evidence="1" id="KW-0456">Lyase</keyword>
<sequence>MEFEKLKIGMYECLGKTITETDIVNFAGISLDINPLHLNEEYAKTTIFKGRIAHGMIGAGLISAAIGTKLPGEGTIYLSQNLKFIAPVRIGDTITAKIEVVNLNQEKKQVELKTTCTNQDGVIVIDGEAKVLKK</sequence>
<evidence type="ECO:0000313" key="4">
    <source>
        <dbReference type="Proteomes" id="UP000222862"/>
    </source>
</evidence>
<protein>
    <submittedName>
        <fullName evidence="3">Enoyl-CoA hydratase</fullName>
    </submittedName>
</protein>
<proteinExistence type="predicted"/>
<dbReference type="FunFam" id="3.10.129.10:FF:000042">
    <property type="entry name" value="MaoC domain protein dehydratase"/>
    <property type="match status" value="1"/>
</dbReference>
<evidence type="ECO:0000259" key="2">
    <source>
        <dbReference type="Pfam" id="PF01575"/>
    </source>
</evidence>
<dbReference type="EMBL" id="NJGI01000008">
    <property type="protein sequence ID" value="PGH19712.1"/>
    <property type="molecule type" value="Genomic_DNA"/>
</dbReference>
<dbReference type="InterPro" id="IPR050965">
    <property type="entry name" value="UPF0336/Enoyl-CoA_hydratase"/>
</dbReference>
<dbReference type="InterPro" id="IPR002539">
    <property type="entry name" value="MaoC-like_dom"/>
</dbReference>
<organism evidence="3 4">
    <name type="scientific">Fusobacterium nucleatum subsp. polymorphum</name>
    <name type="common">Fusobacterium polymorphum</name>
    <dbReference type="NCBI Taxonomy" id="76857"/>
    <lineage>
        <taxon>Bacteria</taxon>
        <taxon>Fusobacteriati</taxon>
        <taxon>Fusobacteriota</taxon>
        <taxon>Fusobacteriia</taxon>
        <taxon>Fusobacteriales</taxon>
        <taxon>Fusobacteriaceae</taxon>
        <taxon>Fusobacterium</taxon>
    </lineage>
</organism>
<reference evidence="3 4" key="1">
    <citation type="submission" date="2017-06" db="EMBL/GenBank/DDBJ databases">
        <title>Genome sequencing of Fusobacterium nucleatum subsp. polymorphum KCOM 1232 (=ChDC F37).</title>
        <authorList>
            <person name="Kook J.-K."/>
            <person name="Park S.-N."/>
            <person name="Lim Y.K."/>
            <person name="Roh H."/>
        </authorList>
    </citation>
    <scope>NUCLEOTIDE SEQUENCE [LARGE SCALE GENOMIC DNA]</scope>
    <source>
        <strain evidence="4">KCOM 1232 ( ChDC F37)</strain>
    </source>
</reference>
<name>A0A2B7YFQ1_FUSNP</name>
<evidence type="ECO:0000256" key="1">
    <source>
        <dbReference type="ARBA" id="ARBA00023239"/>
    </source>
</evidence>
<dbReference type="AlphaFoldDB" id="A0A2B7YFQ1"/>
<dbReference type="RefSeq" id="WP_098703792.1">
    <property type="nucleotide sequence ID" value="NZ_NJGI01000008.1"/>
</dbReference>
<feature type="domain" description="MaoC-like" evidence="2">
    <location>
        <begin position="16"/>
        <end position="114"/>
    </location>
</feature>
<dbReference type="Proteomes" id="UP000222862">
    <property type="component" value="Unassembled WGS sequence"/>
</dbReference>
<dbReference type="PANTHER" id="PTHR43437">
    <property type="entry name" value="HYDROXYACYL-THIOESTER DEHYDRATASE TYPE 2, MITOCHONDRIAL-RELATED"/>
    <property type="match status" value="1"/>
</dbReference>